<evidence type="ECO:0000313" key="2">
    <source>
        <dbReference type="Proteomes" id="UP000238365"/>
    </source>
</evidence>
<evidence type="ECO:0000313" key="1">
    <source>
        <dbReference type="EMBL" id="AUX93320.1"/>
    </source>
</evidence>
<protein>
    <submittedName>
        <fullName evidence="1">Uncharacterized protein</fullName>
    </submittedName>
</protein>
<accession>A0A2L0IFQ0</accession>
<proteinExistence type="predicted"/>
<gene>
    <name evidence="1" type="ORF">C2E15_09665</name>
</gene>
<organism evidence="1 2">
    <name type="scientific">Mixta gaviniae</name>
    <dbReference type="NCBI Taxonomy" id="665914"/>
    <lineage>
        <taxon>Bacteria</taxon>
        <taxon>Pseudomonadati</taxon>
        <taxon>Pseudomonadota</taxon>
        <taxon>Gammaproteobacteria</taxon>
        <taxon>Enterobacterales</taxon>
        <taxon>Erwiniaceae</taxon>
        <taxon>Mixta</taxon>
    </lineage>
</organism>
<keyword evidence="2" id="KW-1185">Reference proteome</keyword>
<sequence length="148" mass="17048">MDKYVEGLNGFMDALGIMNKDVNRGSEYCMVRLNDGDTLLSALNAWHATLSDKYPPAYWHPQLTETTGAQVEKTAARWFFEHPAMNALPEAVRNNVLAVFHDRISEMMGHYRVYELMTAPPVWYASAWDEFVFDAQYGRFLLHLSCYD</sequence>
<name>A0A2L0IFQ0_9GAMM</name>
<dbReference type="KEGG" id="pgz:C2E15_09665"/>
<dbReference type="EMBL" id="CP026377">
    <property type="protein sequence ID" value="AUX93320.1"/>
    <property type="molecule type" value="Genomic_DNA"/>
</dbReference>
<dbReference type="Proteomes" id="UP000238365">
    <property type="component" value="Chromosome"/>
</dbReference>
<dbReference type="RefSeq" id="WP_104957182.1">
    <property type="nucleotide sequence ID" value="NZ_CP026377.1"/>
</dbReference>
<reference evidence="1 2" key="1">
    <citation type="submission" date="2018-01" db="EMBL/GenBank/DDBJ databases">
        <title>Complete and assembled Genome of Pantoea gaviniae DSM22758T.</title>
        <authorList>
            <person name="Stevens M.J.A."/>
            <person name="Zurfluh K."/>
            <person name="Stephan R."/>
        </authorList>
    </citation>
    <scope>NUCLEOTIDE SEQUENCE [LARGE SCALE GENOMIC DNA]</scope>
    <source>
        <strain evidence="1 2">DSM 22758</strain>
    </source>
</reference>
<dbReference type="AlphaFoldDB" id="A0A2L0IFQ0"/>